<dbReference type="Proteomes" id="UP000235670">
    <property type="component" value="Unassembled WGS sequence"/>
</dbReference>
<dbReference type="RefSeq" id="WP_102189813.1">
    <property type="nucleotide sequence ID" value="NZ_PNGT01000004.1"/>
</dbReference>
<feature type="transmembrane region" description="Helical" evidence="3">
    <location>
        <begin position="68"/>
        <end position="86"/>
    </location>
</feature>
<feature type="domain" description="EamA" evidence="4">
    <location>
        <begin position="5"/>
        <end position="140"/>
    </location>
</feature>
<keyword evidence="3" id="KW-0812">Transmembrane</keyword>
<organism evidence="5 6">
    <name type="scientific">Gemella sanguinis</name>
    <dbReference type="NCBI Taxonomy" id="84135"/>
    <lineage>
        <taxon>Bacteria</taxon>
        <taxon>Bacillati</taxon>
        <taxon>Bacillota</taxon>
        <taxon>Bacilli</taxon>
        <taxon>Bacillales</taxon>
        <taxon>Gemellaceae</taxon>
        <taxon>Gemella</taxon>
    </lineage>
</organism>
<dbReference type="Gene3D" id="1.10.3730.20">
    <property type="match status" value="1"/>
</dbReference>
<dbReference type="InterPro" id="IPR000620">
    <property type="entry name" value="EamA_dom"/>
</dbReference>
<feature type="transmembrane region" description="Helical" evidence="3">
    <location>
        <begin position="187"/>
        <end position="207"/>
    </location>
</feature>
<feature type="transmembrane region" description="Helical" evidence="3">
    <location>
        <begin position="151"/>
        <end position="175"/>
    </location>
</feature>
<comment type="similarity">
    <text evidence="2">Belongs to the EamA transporter family.</text>
</comment>
<evidence type="ECO:0000256" key="3">
    <source>
        <dbReference type="SAM" id="Phobius"/>
    </source>
</evidence>
<sequence>MKNKSGISFGLFSGLFWGLGLTISAYIFSLYNVSPFVVAFVHDFISIFILAAILLIKYKKIDFKIFTNIRNISVIIGALLAGPIGMQCNLYAVKYIGGGLTSSITAVYPAVSVILAIVFLKHKVSKKTIVGIALIIAGIFAQSYTSEQVNSFYIGFLFALICAVAWGSESVLSSYAMSNNLTEIETLLIRQVTSFLAYLVIVLFKGFSVTEVADVKLEGLIFIFVLSNMVSYILYYMSINRLKPAKATGLNVSYVVWTVVFSAIFLGIGLSTLVIITSLVIMLGVYIIIKD</sequence>
<dbReference type="InterPro" id="IPR037185">
    <property type="entry name" value="EmrE-like"/>
</dbReference>
<dbReference type="SUPFAM" id="SSF103481">
    <property type="entry name" value="Multidrug resistance efflux transporter EmrE"/>
    <property type="match status" value="2"/>
</dbReference>
<proteinExistence type="inferred from homology"/>
<feature type="transmembrane region" description="Helical" evidence="3">
    <location>
        <begin position="7"/>
        <end position="28"/>
    </location>
</feature>
<feature type="transmembrane region" description="Helical" evidence="3">
    <location>
        <begin position="219"/>
        <end position="237"/>
    </location>
</feature>
<keyword evidence="3" id="KW-0472">Membrane</keyword>
<feature type="transmembrane region" description="Helical" evidence="3">
    <location>
        <begin position="34"/>
        <end position="56"/>
    </location>
</feature>
<keyword evidence="3" id="KW-1133">Transmembrane helix</keyword>
<dbReference type="Pfam" id="PF00892">
    <property type="entry name" value="EamA"/>
    <property type="match status" value="2"/>
</dbReference>
<dbReference type="OrthoDB" id="5604143at2"/>
<feature type="transmembrane region" description="Helical" evidence="3">
    <location>
        <begin position="272"/>
        <end position="289"/>
    </location>
</feature>
<name>A0A2N6SEV9_9BACL</name>
<gene>
    <name evidence="5" type="ORF">CJ218_04810</name>
</gene>
<dbReference type="EMBL" id="PNGT01000004">
    <property type="protein sequence ID" value="PMC52447.1"/>
    <property type="molecule type" value="Genomic_DNA"/>
</dbReference>
<comment type="subcellular location">
    <subcellularLocation>
        <location evidence="1">Endomembrane system</location>
        <topology evidence="1">Multi-pass membrane protein</topology>
    </subcellularLocation>
</comment>
<evidence type="ECO:0000256" key="2">
    <source>
        <dbReference type="ARBA" id="ARBA00007362"/>
    </source>
</evidence>
<evidence type="ECO:0000259" key="4">
    <source>
        <dbReference type="Pfam" id="PF00892"/>
    </source>
</evidence>
<evidence type="ECO:0000256" key="1">
    <source>
        <dbReference type="ARBA" id="ARBA00004127"/>
    </source>
</evidence>
<accession>A0A2N6SEV9</accession>
<protein>
    <submittedName>
        <fullName evidence="5">EamA/RhaT family transporter</fullName>
    </submittedName>
</protein>
<comment type="caution">
    <text evidence="5">The sequence shown here is derived from an EMBL/GenBank/DDBJ whole genome shotgun (WGS) entry which is preliminary data.</text>
</comment>
<dbReference type="PANTHER" id="PTHR22911">
    <property type="entry name" value="ACYL-MALONYL CONDENSING ENZYME-RELATED"/>
    <property type="match status" value="1"/>
</dbReference>
<dbReference type="AlphaFoldDB" id="A0A2N6SEV9"/>
<evidence type="ECO:0000313" key="6">
    <source>
        <dbReference type="Proteomes" id="UP000235670"/>
    </source>
</evidence>
<feature type="transmembrane region" description="Helical" evidence="3">
    <location>
        <begin position="98"/>
        <end position="120"/>
    </location>
</feature>
<feature type="domain" description="EamA" evidence="4">
    <location>
        <begin position="154"/>
        <end position="289"/>
    </location>
</feature>
<dbReference type="PANTHER" id="PTHR22911:SF137">
    <property type="entry name" value="SOLUTE CARRIER FAMILY 35 MEMBER G2-RELATED"/>
    <property type="match status" value="1"/>
</dbReference>
<dbReference type="GO" id="GO:0016020">
    <property type="term" value="C:membrane"/>
    <property type="evidence" value="ECO:0007669"/>
    <property type="project" value="InterPro"/>
</dbReference>
<evidence type="ECO:0000313" key="5">
    <source>
        <dbReference type="EMBL" id="PMC52447.1"/>
    </source>
</evidence>
<reference evidence="5 6" key="1">
    <citation type="submission" date="2017-09" db="EMBL/GenBank/DDBJ databases">
        <title>Bacterial strain isolated from the female urinary microbiota.</title>
        <authorList>
            <person name="Thomas-White K."/>
            <person name="Kumar N."/>
            <person name="Forster S."/>
            <person name="Putonti C."/>
            <person name="Lawley T."/>
            <person name="Wolfe A.J."/>
        </authorList>
    </citation>
    <scope>NUCLEOTIDE SEQUENCE [LARGE SCALE GENOMIC DNA]</scope>
    <source>
        <strain evidence="5 6">UMB0186</strain>
    </source>
</reference>